<dbReference type="KEGG" id="nkf:Nkreftii_000442"/>
<evidence type="ECO:0000313" key="4">
    <source>
        <dbReference type="Proteomes" id="UP000593737"/>
    </source>
</evidence>
<dbReference type="PRINTS" id="PR00095">
    <property type="entry name" value="ANTSNTHASEI"/>
</dbReference>
<dbReference type="InterPro" id="IPR005801">
    <property type="entry name" value="ADC_synthase"/>
</dbReference>
<evidence type="ECO:0000259" key="1">
    <source>
        <dbReference type="Pfam" id="PF00425"/>
    </source>
</evidence>
<feature type="domain" description="Chorismate-utilising enzyme C-terminal" evidence="1">
    <location>
        <begin position="221"/>
        <end position="481"/>
    </location>
</feature>
<dbReference type="GO" id="GO:0000162">
    <property type="term" value="P:L-tryptophan biosynthetic process"/>
    <property type="evidence" value="ECO:0007669"/>
    <property type="project" value="TreeGrafter"/>
</dbReference>
<dbReference type="InterPro" id="IPR006805">
    <property type="entry name" value="Anth_synth_I_N"/>
</dbReference>
<dbReference type="InterPro" id="IPR015890">
    <property type="entry name" value="Chorismate_C"/>
</dbReference>
<dbReference type="Pfam" id="PF00425">
    <property type="entry name" value="Chorismate_bind"/>
    <property type="match status" value="1"/>
</dbReference>
<dbReference type="AlphaFoldDB" id="A0A7S8FB91"/>
<dbReference type="Pfam" id="PF04715">
    <property type="entry name" value="Anth_synt_I_N"/>
    <property type="match status" value="1"/>
</dbReference>
<dbReference type="GO" id="GO:0004049">
    <property type="term" value="F:anthranilate synthase activity"/>
    <property type="evidence" value="ECO:0007669"/>
    <property type="project" value="UniProtKB-EC"/>
</dbReference>
<reference evidence="3 4" key="1">
    <citation type="journal article" date="2020" name="ISME J.">
        <title>Enrichment and physiological characterization of a novel comammox Nitrospira indicates ammonium inhibition of complete nitrification.</title>
        <authorList>
            <person name="Sakoula D."/>
            <person name="Koch H."/>
            <person name="Frank J."/>
            <person name="Jetten M.S.M."/>
            <person name="van Kessel M.A.H.J."/>
            <person name="Lucker S."/>
        </authorList>
    </citation>
    <scope>NUCLEOTIDE SEQUENCE [LARGE SCALE GENOMIC DNA]</scope>
    <source>
        <strain evidence="3">Comreactor17</strain>
    </source>
</reference>
<gene>
    <name evidence="3" type="ORF">Nkreftii_000442</name>
</gene>
<dbReference type="Proteomes" id="UP000593737">
    <property type="component" value="Chromosome"/>
</dbReference>
<evidence type="ECO:0000313" key="3">
    <source>
        <dbReference type="EMBL" id="QPD02668.1"/>
    </source>
</evidence>
<dbReference type="PANTHER" id="PTHR11236:SF9">
    <property type="entry name" value="ANTHRANILATE SYNTHASE COMPONENT 1"/>
    <property type="match status" value="1"/>
</dbReference>
<accession>A0A7S8FB91</accession>
<dbReference type="InterPro" id="IPR019999">
    <property type="entry name" value="Anth_synth_I-like"/>
</dbReference>
<organism evidence="3 4">
    <name type="scientific">Candidatus Nitrospira kreftii</name>
    <dbReference type="NCBI Taxonomy" id="2652173"/>
    <lineage>
        <taxon>Bacteria</taxon>
        <taxon>Pseudomonadati</taxon>
        <taxon>Nitrospirota</taxon>
        <taxon>Nitrospiria</taxon>
        <taxon>Nitrospirales</taxon>
        <taxon>Nitrospiraceae</taxon>
        <taxon>Nitrospira</taxon>
    </lineage>
</organism>
<dbReference type="EC" id="4.1.3.27" evidence="3"/>
<dbReference type="EMBL" id="CP047423">
    <property type="protein sequence ID" value="QPD02668.1"/>
    <property type="molecule type" value="Genomic_DNA"/>
</dbReference>
<dbReference type="PANTHER" id="PTHR11236">
    <property type="entry name" value="AMINOBENZOATE/ANTHRANILATE SYNTHASE"/>
    <property type="match status" value="1"/>
</dbReference>
<proteinExistence type="predicted"/>
<dbReference type="SUPFAM" id="SSF56322">
    <property type="entry name" value="ADC synthase"/>
    <property type="match status" value="1"/>
</dbReference>
<dbReference type="Gene3D" id="3.60.120.10">
    <property type="entry name" value="Anthranilate synthase"/>
    <property type="match status" value="1"/>
</dbReference>
<feature type="domain" description="Anthranilate synthase component I N-terminal" evidence="2">
    <location>
        <begin position="27"/>
        <end position="164"/>
    </location>
</feature>
<protein>
    <submittedName>
        <fullName evidence="3">Anthranilate synthase component 1</fullName>
        <ecNumber evidence="3">4.1.3.27</ecNumber>
    </submittedName>
</protein>
<keyword evidence="3" id="KW-0456">Lyase</keyword>
<name>A0A7S8FB91_9BACT</name>
<evidence type="ECO:0000259" key="2">
    <source>
        <dbReference type="Pfam" id="PF04715"/>
    </source>
</evidence>
<sequence>MRLTASSLSFLHGPPSPLIVTHPGPSASPFELYSRIASARHPSFLFESGNGGGAMGRYSYFGTDPYQTLTGTADQFIQRSTLGRTESGLGPYRHLMHLVKSQRIERLPGGPPFFGGAIGYFSYDLARQFEQLPSRAQNSLVCPDLGFAFFDVVGAVDHERGTLILMFCPPLERFLGEPRDKLFREGTDRLAAFQAQLSRSVAAESRSEKLERLTFTPEQSRSTYIQSARRCQEYIASGDIYQANLSHRFKVSCEALTQGELQADLSAYRRLRTLNPSPFSGILRLDTVRLISSSPERLVRLDGRRADTRPIAGTRPRGETVTADQQLVTELHGNEKERAEHIMLVDLERNDLGRVCRYGSVRVEELMTLEQYSHVNHLVSQVSGTLRNHVNGFDLLKAMFPGGTITGVPKIRCMEIIEELEPVRRGPYTGSMGYLSWSGDLDFNIVIRTLVLINGMASLQVGAGIVADSDPAREYEETIHKAQAFFSAFS</sequence>